<dbReference type="Proteomes" id="UP001144978">
    <property type="component" value="Unassembled WGS sequence"/>
</dbReference>
<organism evidence="1 2">
    <name type="scientific">Trametes sanguinea</name>
    <dbReference type="NCBI Taxonomy" id="158606"/>
    <lineage>
        <taxon>Eukaryota</taxon>
        <taxon>Fungi</taxon>
        <taxon>Dikarya</taxon>
        <taxon>Basidiomycota</taxon>
        <taxon>Agaricomycotina</taxon>
        <taxon>Agaricomycetes</taxon>
        <taxon>Polyporales</taxon>
        <taxon>Polyporaceae</taxon>
        <taxon>Trametes</taxon>
    </lineage>
</organism>
<keyword evidence="2" id="KW-1185">Reference proteome</keyword>
<gene>
    <name evidence="1" type="ORF">NUW54_g8513</name>
</gene>
<name>A0ACC1PF71_9APHY</name>
<accession>A0ACC1PF71</accession>
<dbReference type="EMBL" id="JANSHE010002652">
    <property type="protein sequence ID" value="KAJ2990289.1"/>
    <property type="molecule type" value="Genomic_DNA"/>
</dbReference>
<proteinExistence type="predicted"/>
<reference evidence="1" key="1">
    <citation type="submission" date="2022-08" db="EMBL/GenBank/DDBJ databases">
        <title>Genome Sequence of Pycnoporus sanguineus.</title>
        <authorList>
            <person name="Buettner E."/>
        </authorList>
    </citation>
    <scope>NUCLEOTIDE SEQUENCE</scope>
    <source>
        <strain evidence="1">CG-C14</strain>
    </source>
</reference>
<comment type="caution">
    <text evidence="1">The sequence shown here is derived from an EMBL/GenBank/DDBJ whole genome shotgun (WGS) entry which is preliminary data.</text>
</comment>
<evidence type="ECO:0000313" key="1">
    <source>
        <dbReference type="EMBL" id="KAJ2990289.1"/>
    </source>
</evidence>
<evidence type="ECO:0000313" key="2">
    <source>
        <dbReference type="Proteomes" id="UP001144978"/>
    </source>
</evidence>
<sequence length="87" mass="9587">MSSASCIRQRRMDTIPYSLIHDPAVTEPGKLATPPQEGKKAVEDEDDDDGDDDEDEAGPLAVLQRTDLRVVASLRVAVLGERDHYHT</sequence>
<protein>
    <submittedName>
        <fullName evidence="1">Uncharacterized protein</fullName>
    </submittedName>
</protein>